<evidence type="ECO:0000313" key="3">
    <source>
        <dbReference type="Proteomes" id="UP000007799"/>
    </source>
</evidence>
<feature type="compositionally biased region" description="Polar residues" evidence="1">
    <location>
        <begin position="258"/>
        <end position="267"/>
    </location>
</feature>
<dbReference type="RefSeq" id="XP_004993715.1">
    <property type="nucleotide sequence ID" value="XM_004993658.1"/>
</dbReference>
<dbReference type="AlphaFoldDB" id="F2UAL7"/>
<dbReference type="GeneID" id="16074294"/>
<evidence type="ECO:0000256" key="1">
    <source>
        <dbReference type="SAM" id="MobiDB-lite"/>
    </source>
</evidence>
<keyword evidence="3" id="KW-1185">Reference proteome</keyword>
<dbReference type="InParanoid" id="F2UAL7"/>
<evidence type="ECO:0000313" key="2">
    <source>
        <dbReference type="EMBL" id="EGD73433.1"/>
    </source>
</evidence>
<dbReference type="KEGG" id="sre:PTSG_05136"/>
<dbReference type="STRING" id="946362.F2UAL7"/>
<name>F2UAL7_SALR5</name>
<dbReference type="Proteomes" id="UP000007799">
    <property type="component" value="Unassembled WGS sequence"/>
</dbReference>
<organism evidence="3">
    <name type="scientific">Salpingoeca rosetta (strain ATCC 50818 / BSB-021)</name>
    <dbReference type="NCBI Taxonomy" id="946362"/>
    <lineage>
        <taxon>Eukaryota</taxon>
        <taxon>Choanoflagellata</taxon>
        <taxon>Craspedida</taxon>
        <taxon>Salpingoecidae</taxon>
        <taxon>Salpingoeca</taxon>
    </lineage>
</organism>
<protein>
    <submittedName>
        <fullName evidence="2">Uncharacterized protein</fullName>
    </submittedName>
</protein>
<dbReference type="OrthoDB" id="42069at2759"/>
<feature type="compositionally biased region" description="Basic and acidic residues" evidence="1">
    <location>
        <begin position="226"/>
        <end position="237"/>
    </location>
</feature>
<reference evidence="2" key="1">
    <citation type="submission" date="2009-08" db="EMBL/GenBank/DDBJ databases">
        <title>Annotation of Salpingoeca rosetta.</title>
        <authorList>
            <consortium name="The Broad Institute Genome Sequencing Platform"/>
            <person name="Russ C."/>
            <person name="Cuomo C."/>
            <person name="Burger G."/>
            <person name="Gray M.W."/>
            <person name="Holland P.W.H."/>
            <person name="King N."/>
            <person name="Lang F.B.F."/>
            <person name="Roger A.J."/>
            <person name="Ruiz-Trillo I."/>
            <person name="Young S.K."/>
            <person name="Zeng Q."/>
            <person name="Gargeya S."/>
            <person name="Alvarado L."/>
            <person name="Berlin A."/>
            <person name="Chapman S.B."/>
            <person name="Chen Z."/>
            <person name="Freedman E."/>
            <person name="Gellesch M."/>
            <person name="Goldberg J."/>
            <person name="Griggs A."/>
            <person name="Gujja S."/>
            <person name="Heilman E."/>
            <person name="Heiman D."/>
            <person name="Howarth C."/>
            <person name="Mehta T."/>
            <person name="Neiman D."/>
            <person name="Pearson M."/>
            <person name="Roberts A."/>
            <person name="Saif S."/>
            <person name="Shea T."/>
            <person name="Shenoy N."/>
            <person name="Sisk P."/>
            <person name="Stolte C."/>
            <person name="Sykes S."/>
            <person name="White J."/>
            <person name="Yandava C."/>
            <person name="Haas B."/>
            <person name="Nusbaum C."/>
            <person name="Birren B."/>
        </authorList>
    </citation>
    <scope>NUCLEOTIDE SEQUENCE [LARGE SCALE GENOMIC DNA]</scope>
    <source>
        <strain evidence="2">ATCC 50818</strain>
    </source>
</reference>
<dbReference type="eggNOG" id="ENOG502SNM3">
    <property type="taxonomic scope" value="Eukaryota"/>
</dbReference>
<gene>
    <name evidence="2" type="ORF">PTSG_05136</name>
</gene>
<sequence length="735" mass="80712">MGGHRPRPEDIQRLSQGIRQAFEALDCSVPVEEVKGMARLVASSMTGPNNVYHAMSHVFDVVPEKPEQDPLAYLAAVFHDIVYLQVDGCISPAFLPILQRARLLPVPTAEGLAAVHAACSNFRARTRTNDSSSCSALPQPMAAQPALLTSEGIRKRIHALSNPGHLALMAGQNLPDGHAVKGTNNKQQTQVHTTAIDTEETAAIMPCHTTRAALKTTAISRQPSIDSRDTEECKDSTESIASCDSGVSSSRPRPPGSLTATTSTATPDRQRRGSLRVQDSPAVMTTLKAVEAWRRSTTYVVSDDHMRLPHPDPSVAQVQKRALAQQLCYSIFGHTPGKLLPFAIGTLGLNEFLSCVIAMDVLAPWLTEAQLLHVCVCIEATIPFRPSNCTTTLHGRCLHAATHQLHLPREQEHTAVRLTKHMVESACEMTARDVGNFALADTRGFLANTWKLLPELNMALRNTATFTLKDWMGAMAGNWGFFRFLLRDPAVIFPRFGHCCTDEKRQQMVARAVRNLQRGRTYIGARLLSASIMHAVLSHRHAHVMRLDDMMDALASAPVGMLFGGDCTQGGLLACQGPCLCPTCATCATVTQATSQQQQQQQGRAEFDFGDESMSRDVYVQALLRHGFDGKYNGQAVAFSSTCSLSASIFQYLHDSNTGWTRYLQVEQREEGEGNEMMDSMWPRQVPVTFEECVQSSVEYHRGDLDATAFLLQLPDAVVQLAQQHLRAHLTVWVV</sequence>
<feature type="region of interest" description="Disordered" evidence="1">
    <location>
        <begin position="215"/>
        <end position="277"/>
    </location>
</feature>
<dbReference type="EMBL" id="GL832966">
    <property type="protein sequence ID" value="EGD73433.1"/>
    <property type="molecule type" value="Genomic_DNA"/>
</dbReference>
<accession>F2UAL7</accession>
<proteinExistence type="predicted"/>